<dbReference type="PANTHER" id="PTHR33619">
    <property type="entry name" value="POLYSACCHARIDE EXPORT PROTEIN GFCE-RELATED"/>
    <property type="match status" value="1"/>
</dbReference>
<dbReference type="AlphaFoldDB" id="G8P1L9"/>
<dbReference type="PANTHER" id="PTHR33619:SF3">
    <property type="entry name" value="POLYSACCHARIDE EXPORT PROTEIN GFCE-RELATED"/>
    <property type="match status" value="1"/>
</dbReference>
<feature type="region of interest" description="Disordered" evidence="2">
    <location>
        <begin position="41"/>
        <end position="68"/>
    </location>
</feature>
<dbReference type="Pfam" id="PF02563">
    <property type="entry name" value="Poly_export"/>
    <property type="match status" value="1"/>
</dbReference>
<dbReference type="InterPro" id="IPR003715">
    <property type="entry name" value="Poly_export_N"/>
</dbReference>
<dbReference type="EMBL" id="CP003130">
    <property type="protein sequence ID" value="AEU35844.1"/>
    <property type="molecule type" value="Genomic_DNA"/>
</dbReference>
<feature type="compositionally biased region" description="Low complexity" evidence="2">
    <location>
        <begin position="55"/>
        <end position="68"/>
    </location>
</feature>
<feature type="domain" description="Polysaccharide export protein N-terminal" evidence="4">
    <location>
        <begin position="75"/>
        <end position="150"/>
    </location>
</feature>
<evidence type="ECO:0000256" key="1">
    <source>
        <dbReference type="ARBA" id="ARBA00022729"/>
    </source>
</evidence>
<dbReference type="Proteomes" id="UP000007113">
    <property type="component" value="Chromosome"/>
</dbReference>
<dbReference type="InterPro" id="IPR019554">
    <property type="entry name" value="Soluble_ligand-bd"/>
</dbReference>
<dbReference type="HOGENOM" id="CLU_038343_0_1_0"/>
<keyword evidence="7" id="KW-1185">Reference proteome</keyword>
<feature type="domain" description="Soluble ligand binding" evidence="5">
    <location>
        <begin position="239"/>
        <end position="293"/>
    </location>
</feature>
<evidence type="ECO:0000259" key="5">
    <source>
        <dbReference type="Pfam" id="PF10531"/>
    </source>
</evidence>
<feature type="signal peptide" evidence="3">
    <location>
        <begin position="1"/>
        <end position="38"/>
    </location>
</feature>
<name>G8P1L9_GRAMM</name>
<sequence length="348" mass="36607" precursor="true">MKTTLYSKTVPSRSPRHGWLRSVLIAFPLMVGVQAMQAQTHPANGAPVTPASTYPEASGSPAAAPPAMTAVPSVDQSHYILSPGDVLEISVFNAPDLSQRVVVNSAGNIYMPLINDVHVAGLHVENAQGVVEQAYLKDGVLKFPHVSIVVTSYSSGVLLMGEVSKTGIYPIVGAGRLFDIFAEAGGTTPSAGQVITITHKGSTIEPQTLFLTSDPVKSLEANVAVQQGDTIIVSKAGVLYVVGEVLAPSGFLMDEKGQYTVMKVVAMAHGLGKFAKPSKARIVRRTPEGEKEILVPLDKILVSKLPDVAMQANDILFIPPSKGKQAASRSIDVAVALASGVAYYGLSR</sequence>
<dbReference type="GO" id="GO:0015159">
    <property type="term" value="F:polysaccharide transmembrane transporter activity"/>
    <property type="evidence" value="ECO:0007669"/>
    <property type="project" value="InterPro"/>
</dbReference>
<gene>
    <name evidence="6" type="ordered locus">AciX8_1502</name>
</gene>
<organism evidence="6 7">
    <name type="scientific">Granulicella mallensis (strain ATCC BAA-1857 / DSM 23137 / MP5ACTX8)</name>
    <dbReference type="NCBI Taxonomy" id="682795"/>
    <lineage>
        <taxon>Bacteria</taxon>
        <taxon>Pseudomonadati</taxon>
        <taxon>Acidobacteriota</taxon>
        <taxon>Terriglobia</taxon>
        <taxon>Terriglobales</taxon>
        <taxon>Acidobacteriaceae</taxon>
        <taxon>Granulicella</taxon>
    </lineage>
</organism>
<protein>
    <submittedName>
        <fullName evidence="6">Polysaccharide export protein</fullName>
    </submittedName>
</protein>
<evidence type="ECO:0000313" key="6">
    <source>
        <dbReference type="EMBL" id="AEU35844.1"/>
    </source>
</evidence>
<dbReference type="Pfam" id="PF10531">
    <property type="entry name" value="SLBB"/>
    <property type="match status" value="1"/>
</dbReference>
<evidence type="ECO:0000259" key="4">
    <source>
        <dbReference type="Pfam" id="PF02563"/>
    </source>
</evidence>
<keyword evidence="1 3" id="KW-0732">Signal</keyword>
<evidence type="ECO:0000256" key="3">
    <source>
        <dbReference type="SAM" id="SignalP"/>
    </source>
</evidence>
<dbReference type="Gene3D" id="3.10.560.10">
    <property type="entry name" value="Outer membrane lipoprotein wza domain like"/>
    <property type="match status" value="1"/>
</dbReference>
<evidence type="ECO:0000256" key="2">
    <source>
        <dbReference type="SAM" id="MobiDB-lite"/>
    </source>
</evidence>
<dbReference type="STRING" id="682795.AciX8_1502"/>
<proteinExistence type="predicted"/>
<reference evidence="6 7" key="1">
    <citation type="submission" date="2011-11" db="EMBL/GenBank/DDBJ databases">
        <title>Complete sequence of Granulicella mallensis MP5ACTX8.</title>
        <authorList>
            <consortium name="US DOE Joint Genome Institute"/>
            <person name="Lucas S."/>
            <person name="Copeland A."/>
            <person name="Lapidus A."/>
            <person name="Cheng J.-F."/>
            <person name="Goodwin L."/>
            <person name="Pitluck S."/>
            <person name="Peters L."/>
            <person name="Lu M."/>
            <person name="Detter J.C."/>
            <person name="Han C."/>
            <person name="Tapia R."/>
            <person name="Land M."/>
            <person name="Hauser L."/>
            <person name="Kyrpides N."/>
            <person name="Ivanova N."/>
            <person name="Mikhailova N."/>
            <person name="Pagani I."/>
            <person name="Rawat S."/>
            <person name="Mannisto M."/>
            <person name="Haggblom M."/>
            <person name="Woyke T."/>
        </authorList>
    </citation>
    <scope>NUCLEOTIDE SEQUENCE [LARGE SCALE GENOMIC DNA]</scope>
    <source>
        <strain evidence="7">ATCC BAA-1857 / DSM 23137 / MP5ACTX8</strain>
    </source>
</reference>
<evidence type="ECO:0000313" key="7">
    <source>
        <dbReference type="Proteomes" id="UP000007113"/>
    </source>
</evidence>
<dbReference type="InterPro" id="IPR049712">
    <property type="entry name" value="Poly_export"/>
</dbReference>
<dbReference type="eggNOG" id="COG1596">
    <property type="taxonomic scope" value="Bacteria"/>
</dbReference>
<feature type="chain" id="PRO_5003513324" evidence="3">
    <location>
        <begin position="39"/>
        <end position="348"/>
    </location>
</feature>
<dbReference type="Gene3D" id="3.30.1950.10">
    <property type="entry name" value="wza like domain"/>
    <property type="match status" value="1"/>
</dbReference>
<dbReference type="OrthoDB" id="9815244at2"/>
<dbReference type="RefSeq" id="WP_014264723.1">
    <property type="nucleotide sequence ID" value="NC_016631.1"/>
</dbReference>
<dbReference type="KEGG" id="gma:AciX8_1502"/>
<accession>G8P1L9</accession>